<evidence type="ECO:0000256" key="1">
    <source>
        <dbReference type="SAM" id="Phobius"/>
    </source>
</evidence>
<protein>
    <submittedName>
        <fullName evidence="2">Uncharacterized protein</fullName>
    </submittedName>
</protein>
<keyword evidence="1" id="KW-0812">Transmembrane</keyword>
<sequence length="53" mass="5649">MSKPKQQGRRDIGILLCVILGLIIGAFIKRVSVGLIIGLGLGWMAGMLISGRK</sequence>
<keyword evidence="1" id="KW-1133">Transmembrane helix</keyword>
<proteinExistence type="predicted"/>
<evidence type="ECO:0000313" key="3">
    <source>
        <dbReference type="Proteomes" id="UP000812270"/>
    </source>
</evidence>
<dbReference type="Proteomes" id="UP000812270">
    <property type="component" value="Unassembled WGS sequence"/>
</dbReference>
<evidence type="ECO:0000313" key="2">
    <source>
        <dbReference type="EMBL" id="MBV4356822.1"/>
    </source>
</evidence>
<dbReference type="AlphaFoldDB" id="A0A9E2W7T1"/>
<dbReference type="RefSeq" id="WP_217790460.1">
    <property type="nucleotide sequence ID" value="NZ_JAHSPG010000003.1"/>
</dbReference>
<accession>A0A9E2W7T1</accession>
<dbReference type="EMBL" id="JAHSPG010000003">
    <property type="protein sequence ID" value="MBV4356822.1"/>
    <property type="molecule type" value="Genomic_DNA"/>
</dbReference>
<gene>
    <name evidence="2" type="ORF">KTO63_06695</name>
</gene>
<organism evidence="2 3">
    <name type="scientific">Pinibacter aurantiacus</name>
    <dbReference type="NCBI Taxonomy" id="2851599"/>
    <lineage>
        <taxon>Bacteria</taxon>
        <taxon>Pseudomonadati</taxon>
        <taxon>Bacteroidota</taxon>
        <taxon>Chitinophagia</taxon>
        <taxon>Chitinophagales</taxon>
        <taxon>Chitinophagaceae</taxon>
        <taxon>Pinibacter</taxon>
    </lineage>
</organism>
<reference evidence="2" key="1">
    <citation type="submission" date="2021-06" db="EMBL/GenBank/DDBJ databases">
        <authorList>
            <person name="Huq M.A."/>
        </authorList>
    </citation>
    <scope>NUCLEOTIDE SEQUENCE</scope>
    <source>
        <strain evidence="2">MAH-26</strain>
    </source>
</reference>
<keyword evidence="1" id="KW-0472">Membrane</keyword>
<comment type="caution">
    <text evidence="2">The sequence shown here is derived from an EMBL/GenBank/DDBJ whole genome shotgun (WGS) entry which is preliminary data.</text>
</comment>
<name>A0A9E2W7T1_9BACT</name>
<feature type="transmembrane region" description="Helical" evidence="1">
    <location>
        <begin position="34"/>
        <end position="51"/>
    </location>
</feature>
<feature type="transmembrane region" description="Helical" evidence="1">
    <location>
        <begin position="12"/>
        <end position="28"/>
    </location>
</feature>
<keyword evidence="3" id="KW-1185">Reference proteome</keyword>